<organism evidence="2 3">
    <name type="scientific">Liparis tanakae</name>
    <name type="common">Tanaka's snailfish</name>
    <dbReference type="NCBI Taxonomy" id="230148"/>
    <lineage>
        <taxon>Eukaryota</taxon>
        <taxon>Metazoa</taxon>
        <taxon>Chordata</taxon>
        <taxon>Craniata</taxon>
        <taxon>Vertebrata</taxon>
        <taxon>Euteleostomi</taxon>
        <taxon>Actinopterygii</taxon>
        <taxon>Neopterygii</taxon>
        <taxon>Teleostei</taxon>
        <taxon>Neoteleostei</taxon>
        <taxon>Acanthomorphata</taxon>
        <taxon>Eupercaria</taxon>
        <taxon>Perciformes</taxon>
        <taxon>Cottioidei</taxon>
        <taxon>Cottales</taxon>
        <taxon>Liparidae</taxon>
        <taxon>Liparis</taxon>
    </lineage>
</organism>
<name>A0A4Z2FUY1_9TELE</name>
<evidence type="ECO:0000256" key="1">
    <source>
        <dbReference type="SAM" id="MobiDB-lite"/>
    </source>
</evidence>
<dbReference type="AlphaFoldDB" id="A0A4Z2FUY1"/>
<reference evidence="2 3" key="1">
    <citation type="submission" date="2019-03" db="EMBL/GenBank/DDBJ databases">
        <title>First draft genome of Liparis tanakae, snailfish: a comprehensive survey of snailfish specific genes.</title>
        <authorList>
            <person name="Kim W."/>
            <person name="Song I."/>
            <person name="Jeong J.-H."/>
            <person name="Kim D."/>
            <person name="Kim S."/>
            <person name="Ryu S."/>
            <person name="Song J.Y."/>
            <person name="Lee S.K."/>
        </authorList>
    </citation>
    <scope>NUCLEOTIDE SEQUENCE [LARGE SCALE GENOMIC DNA]</scope>
    <source>
        <tissue evidence="2">Muscle</tissue>
    </source>
</reference>
<evidence type="ECO:0000313" key="3">
    <source>
        <dbReference type="Proteomes" id="UP000314294"/>
    </source>
</evidence>
<dbReference type="Proteomes" id="UP000314294">
    <property type="component" value="Unassembled WGS sequence"/>
</dbReference>
<keyword evidence="3" id="KW-1185">Reference proteome</keyword>
<feature type="region of interest" description="Disordered" evidence="1">
    <location>
        <begin position="1"/>
        <end position="62"/>
    </location>
</feature>
<accession>A0A4Z2FUY1</accession>
<proteinExistence type="predicted"/>
<comment type="caution">
    <text evidence="2">The sequence shown here is derived from an EMBL/GenBank/DDBJ whole genome shotgun (WGS) entry which is preliminary data.</text>
</comment>
<sequence>MQPQLDTQKYYAAERKIRPGSGPAFETESGPTEAEEGGEPEGEDPVLTRQTDSGAARLWGDS</sequence>
<feature type="compositionally biased region" description="Acidic residues" evidence="1">
    <location>
        <begin position="33"/>
        <end position="44"/>
    </location>
</feature>
<protein>
    <submittedName>
        <fullName evidence="2">Uncharacterized protein</fullName>
    </submittedName>
</protein>
<dbReference type="EMBL" id="SRLO01000874">
    <property type="protein sequence ID" value="TNN44979.1"/>
    <property type="molecule type" value="Genomic_DNA"/>
</dbReference>
<evidence type="ECO:0000313" key="2">
    <source>
        <dbReference type="EMBL" id="TNN44979.1"/>
    </source>
</evidence>
<gene>
    <name evidence="2" type="ORF">EYF80_044833</name>
</gene>